<accession>U9U5F1</accession>
<sequence>MLTIAPIFEKSEHEEVQVFDPAYFTSDHSWSLLSFLFYRQQQSDFQFDKKKEHARYIRNLSNILKRKQVNETIANLAESALATFQWTGLRDDSSLDGITICIQPPTLPDYDRDVMIYSSWWFCPDFSLMPLPKEYCFLLAVTNAIILLNRMKRNHS</sequence>
<proteinExistence type="predicted"/>
<reference evidence="1" key="1">
    <citation type="submission" date="2013-07" db="EMBL/GenBank/DDBJ databases">
        <title>The genome of an arbuscular mycorrhizal fungus provides insights into the evolution of the oldest plant symbiosis.</title>
        <authorList>
            <consortium name="DOE Joint Genome Institute"/>
            <person name="Tisserant E."/>
            <person name="Malbreil M."/>
            <person name="Kuo A."/>
            <person name="Kohler A."/>
            <person name="Symeonidi A."/>
            <person name="Balestrini R."/>
            <person name="Charron P."/>
            <person name="Duensing N."/>
            <person name="Frei-dit-Frey N."/>
            <person name="Gianinazzi-Pearson V."/>
            <person name="Gilbert B."/>
            <person name="Handa Y."/>
            <person name="Hijri M."/>
            <person name="Kaul R."/>
            <person name="Kawaguchi M."/>
            <person name="Krajinski F."/>
            <person name="Lammers P."/>
            <person name="Lapierre D."/>
            <person name="Masclaux F.G."/>
            <person name="Murat C."/>
            <person name="Morin E."/>
            <person name="Ndikumana S."/>
            <person name="Pagni M."/>
            <person name="Petitpierre D."/>
            <person name="Requena N."/>
            <person name="Rosikiewicz P."/>
            <person name="Riley R."/>
            <person name="Saito K."/>
            <person name="San Clemente H."/>
            <person name="Shapiro H."/>
            <person name="van Tuinen D."/>
            <person name="Becard G."/>
            <person name="Bonfante P."/>
            <person name="Paszkowski U."/>
            <person name="Shachar-Hill Y."/>
            <person name="Young J.P."/>
            <person name="Sanders I.R."/>
            <person name="Henrissat B."/>
            <person name="Rensing S.A."/>
            <person name="Grigoriev I.V."/>
            <person name="Corradi N."/>
            <person name="Roux C."/>
            <person name="Martin F."/>
        </authorList>
    </citation>
    <scope>NUCLEOTIDE SEQUENCE</scope>
    <source>
        <strain evidence="1">DAOM 197198</strain>
    </source>
</reference>
<dbReference type="VEuPathDB" id="FungiDB:RhiirFUN_011855"/>
<evidence type="ECO:0000313" key="1">
    <source>
        <dbReference type="EMBL" id="ESA15604.1"/>
    </source>
</evidence>
<name>U9U5F1_RHIID</name>
<protein>
    <submittedName>
        <fullName evidence="1">Uncharacterized protein</fullName>
    </submittedName>
</protein>
<organism evidence="1">
    <name type="scientific">Rhizophagus irregularis (strain DAOM 181602 / DAOM 197198 / MUCL 43194)</name>
    <name type="common">Arbuscular mycorrhizal fungus</name>
    <name type="synonym">Glomus intraradices</name>
    <dbReference type="NCBI Taxonomy" id="747089"/>
    <lineage>
        <taxon>Eukaryota</taxon>
        <taxon>Fungi</taxon>
        <taxon>Fungi incertae sedis</taxon>
        <taxon>Mucoromycota</taxon>
        <taxon>Glomeromycotina</taxon>
        <taxon>Glomeromycetes</taxon>
        <taxon>Glomerales</taxon>
        <taxon>Glomeraceae</taxon>
        <taxon>Rhizophagus</taxon>
    </lineage>
</organism>
<dbReference type="HOGENOM" id="CLU_1687604_0_0_1"/>
<dbReference type="AlphaFoldDB" id="U9U5F1"/>
<dbReference type="EMBL" id="KI281842">
    <property type="protein sequence ID" value="ESA15604.1"/>
    <property type="molecule type" value="Genomic_DNA"/>
</dbReference>
<gene>
    <name evidence="1" type="ORF">GLOINDRAFT_94863</name>
</gene>